<proteinExistence type="inferred from homology"/>
<keyword evidence="5" id="KW-0238">DNA-binding</keyword>
<name>A0A9P1BE31_9DINO</name>
<evidence type="ECO:0000256" key="2">
    <source>
        <dbReference type="ARBA" id="ARBA00022741"/>
    </source>
</evidence>
<evidence type="ECO:0000256" key="6">
    <source>
        <dbReference type="ARBA" id="ARBA00023163"/>
    </source>
</evidence>
<feature type="domain" description="Response regulatory" evidence="10">
    <location>
        <begin position="1"/>
        <end position="101"/>
    </location>
</feature>
<keyword evidence="2" id="KW-0547">Nucleotide-binding</keyword>
<dbReference type="Gene3D" id="1.10.10.60">
    <property type="entry name" value="Homeodomain-like"/>
    <property type="match status" value="1"/>
</dbReference>
<dbReference type="GO" id="GO:0043565">
    <property type="term" value="F:sequence-specific DNA binding"/>
    <property type="evidence" value="ECO:0007669"/>
    <property type="project" value="InterPro"/>
</dbReference>
<comment type="similarity">
    <text evidence="1">Belongs to the flagella basal body rod proteins family.</text>
</comment>
<gene>
    <name evidence="11" type="ORF">C1SCF055_LOCUS276</name>
</gene>
<feature type="region of interest" description="Disordered" evidence="8">
    <location>
        <begin position="488"/>
        <end position="510"/>
    </location>
</feature>
<evidence type="ECO:0000256" key="3">
    <source>
        <dbReference type="ARBA" id="ARBA00022840"/>
    </source>
</evidence>
<feature type="domain" description="Sigma-54 factor interaction" evidence="9">
    <location>
        <begin position="124"/>
        <end position="353"/>
    </location>
</feature>
<dbReference type="GO" id="GO:0005524">
    <property type="term" value="F:ATP binding"/>
    <property type="evidence" value="ECO:0007669"/>
    <property type="project" value="UniProtKB-KW"/>
</dbReference>
<dbReference type="InterPro" id="IPR027417">
    <property type="entry name" value="P-loop_NTPase"/>
</dbReference>
<dbReference type="Gene3D" id="3.40.50.300">
    <property type="entry name" value="P-loop containing nucleotide triphosphate hydrolases"/>
    <property type="match status" value="1"/>
</dbReference>
<dbReference type="EMBL" id="CAMXCT010000001">
    <property type="protein sequence ID" value="CAI3971686.1"/>
    <property type="molecule type" value="Genomic_DNA"/>
</dbReference>
<keyword evidence="4" id="KW-0805">Transcription regulation</keyword>
<dbReference type="EMBL" id="CAMXCT020000001">
    <property type="protein sequence ID" value="CAL1125061.1"/>
    <property type="molecule type" value="Genomic_DNA"/>
</dbReference>
<dbReference type="Pfam" id="PF00158">
    <property type="entry name" value="Sigma54_activat"/>
    <property type="match status" value="1"/>
</dbReference>
<evidence type="ECO:0000313" key="14">
    <source>
        <dbReference type="Proteomes" id="UP001152797"/>
    </source>
</evidence>
<reference evidence="12" key="2">
    <citation type="submission" date="2024-04" db="EMBL/GenBank/DDBJ databases">
        <authorList>
            <person name="Chen Y."/>
            <person name="Shah S."/>
            <person name="Dougan E. K."/>
            <person name="Thang M."/>
            <person name="Chan C."/>
        </authorList>
    </citation>
    <scope>NUCLEOTIDE SEQUENCE [LARGE SCALE GENOMIC DNA]</scope>
</reference>
<reference evidence="11" key="1">
    <citation type="submission" date="2022-10" db="EMBL/GenBank/DDBJ databases">
        <authorList>
            <person name="Chen Y."/>
            <person name="Dougan E. K."/>
            <person name="Chan C."/>
            <person name="Rhodes N."/>
            <person name="Thang M."/>
        </authorList>
    </citation>
    <scope>NUCLEOTIDE SEQUENCE</scope>
</reference>
<dbReference type="PROSITE" id="PS00588">
    <property type="entry name" value="FLAGELLA_BB_ROD"/>
    <property type="match status" value="1"/>
</dbReference>
<dbReference type="NCBIfam" id="TIGR01395">
    <property type="entry name" value="FlgC"/>
    <property type="match status" value="1"/>
</dbReference>
<dbReference type="FunFam" id="3.40.50.300:FF:000006">
    <property type="entry name" value="DNA-binding transcriptional regulator NtrC"/>
    <property type="match status" value="1"/>
</dbReference>
<accession>A0A9P1BE31</accession>
<keyword evidence="6" id="KW-0804">Transcription</keyword>
<dbReference type="Pfam" id="PF06429">
    <property type="entry name" value="Flg_bbr_C"/>
    <property type="match status" value="1"/>
</dbReference>
<dbReference type="Gene3D" id="1.10.8.60">
    <property type="match status" value="1"/>
</dbReference>
<dbReference type="PANTHER" id="PTHR32071">
    <property type="entry name" value="TRANSCRIPTIONAL REGULATORY PROTEIN"/>
    <property type="match status" value="1"/>
</dbReference>
<dbReference type="InterPro" id="IPR009057">
    <property type="entry name" value="Homeodomain-like_sf"/>
</dbReference>
<dbReference type="InterPro" id="IPR002197">
    <property type="entry name" value="HTH_Fis"/>
</dbReference>
<dbReference type="Proteomes" id="UP001152797">
    <property type="component" value="Unassembled WGS sequence"/>
</dbReference>
<dbReference type="Pfam" id="PF00460">
    <property type="entry name" value="Flg_bb_rod"/>
    <property type="match status" value="1"/>
</dbReference>
<dbReference type="GO" id="GO:0000160">
    <property type="term" value="P:phosphorelay signal transduction system"/>
    <property type="evidence" value="ECO:0007669"/>
    <property type="project" value="InterPro"/>
</dbReference>
<dbReference type="Pfam" id="PF25601">
    <property type="entry name" value="AAA_lid_14"/>
    <property type="match status" value="1"/>
</dbReference>
<dbReference type="PANTHER" id="PTHR32071:SF57">
    <property type="entry name" value="C4-DICARBOXYLATE TRANSPORT TRANSCRIPTIONAL REGULATORY PROTEIN DCTD"/>
    <property type="match status" value="1"/>
</dbReference>
<dbReference type="PROSITE" id="PS00675">
    <property type="entry name" value="SIGMA54_INTERACT_1"/>
    <property type="match status" value="1"/>
</dbReference>
<comment type="caution">
    <text evidence="11">The sequence shown here is derived from an EMBL/GenBank/DDBJ whole genome shotgun (WGS) entry which is preliminary data.</text>
</comment>
<feature type="modified residue" description="4-aspartylphosphate" evidence="7">
    <location>
        <position position="36"/>
    </location>
</feature>
<dbReference type="SMART" id="SM00448">
    <property type="entry name" value="REC"/>
    <property type="match status" value="1"/>
</dbReference>
<evidence type="ECO:0000256" key="7">
    <source>
        <dbReference type="PROSITE-ProRule" id="PRU00169"/>
    </source>
</evidence>
<dbReference type="PROSITE" id="PS50110">
    <property type="entry name" value="RESPONSE_REGULATORY"/>
    <property type="match status" value="1"/>
</dbReference>
<dbReference type="Gene3D" id="3.40.50.2300">
    <property type="match status" value="1"/>
</dbReference>
<dbReference type="InterPro" id="IPR001789">
    <property type="entry name" value="Sig_transdc_resp-reg_receiver"/>
</dbReference>
<dbReference type="Pfam" id="PF02954">
    <property type="entry name" value="HTH_8"/>
    <property type="match status" value="1"/>
</dbReference>
<dbReference type="SUPFAM" id="SSF46689">
    <property type="entry name" value="Homeodomain-like"/>
    <property type="match status" value="1"/>
</dbReference>
<dbReference type="EMBL" id="CAMXCT030000001">
    <property type="protein sequence ID" value="CAL4758998.1"/>
    <property type="molecule type" value="Genomic_DNA"/>
</dbReference>
<dbReference type="PROSITE" id="PS00676">
    <property type="entry name" value="SIGMA54_INTERACT_2"/>
    <property type="match status" value="1"/>
</dbReference>
<dbReference type="InterPro" id="IPR001444">
    <property type="entry name" value="Flag_bb_rod_N"/>
</dbReference>
<sequence length="699" mass="76872">MGEILRHAGYGVNCVSSAVEALACLANQDYDVVITDLQMPGMSGLEFIREIEQRRHGAQVAMVTAHATVTSAVEAMRHGAFDYIEKPFDVEQLEHLVARALEHGRLLDKNPSDAASSGSSTIEMIGTSRAMLALRERIAQVAVTSETVLISGESGTGKELVARAIHAGSGRCDAPLVSLNCPVLSDHLMESELFGHERGAFTGADGPRTGRFELADGGTILLDEVTEIDLPLQAKLLRVLQERTFERVGSSKTQSIDVRVLATTNRQLRDEVSAGRFREDLYYRLNVLPLIVPPLRDRREDVPALIEHFLHRAATRLNKPACEVADTATDLLVNYHWPGNIRELENIVTRACVLNTGAPIGPDELRPWLIDSDAGDEPVSVGATPGVSLHEMERQLIETTLEHFDGHRAKTAEALGIGIRTLSGKLKSYGYAPRAKAPSPTPSKQRVVNFTEKRHEILAGNVANIDTPGYRVRDLSPDRFESRLAQAIEQRDQRHSSQNFSGVSSSHENPINEVDEEFPRMLYHDDSNVVLEEQVMELSKNKQRHNLAITVMVRCFPAETGAPMLSAFDISTSGLLAQRTRLNAISSNIANISTTHNEAGERVPYQPRFTVFQTDHQPNYPEGAAGVKVSSIEMENVEPLLRYEPNHPDAGPDGMVAYPNVNLIQESVDAMEASRAYEANIGVFEITSNLAEQTLRILA</sequence>
<dbReference type="PROSITE" id="PS00688">
    <property type="entry name" value="SIGMA54_INTERACT_3"/>
    <property type="match status" value="1"/>
</dbReference>
<evidence type="ECO:0000313" key="13">
    <source>
        <dbReference type="EMBL" id="CAL4758998.1"/>
    </source>
</evidence>
<dbReference type="GO" id="GO:0006355">
    <property type="term" value="P:regulation of DNA-templated transcription"/>
    <property type="evidence" value="ECO:0007669"/>
    <property type="project" value="InterPro"/>
</dbReference>
<evidence type="ECO:0000313" key="12">
    <source>
        <dbReference type="EMBL" id="CAL1125061.1"/>
    </source>
</evidence>
<dbReference type="InterPro" id="IPR002078">
    <property type="entry name" value="Sigma_54_int"/>
</dbReference>
<dbReference type="Pfam" id="PF00072">
    <property type="entry name" value="Response_reg"/>
    <property type="match status" value="1"/>
</dbReference>
<dbReference type="SUPFAM" id="SSF52540">
    <property type="entry name" value="P-loop containing nucleoside triphosphate hydrolases"/>
    <property type="match status" value="1"/>
</dbReference>
<dbReference type="InterPro" id="IPR025943">
    <property type="entry name" value="Sigma_54_int_dom_ATP-bd_2"/>
</dbReference>
<dbReference type="InterPro" id="IPR019776">
    <property type="entry name" value="Flagellar_basal_body_rod_CS"/>
</dbReference>
<keyword evidence="7" id="KW-0597">Phosphoprotein</keyword>
<evidence type="ECO:0000256" key="4">
    <source>
        <dbReference type="ARBA" id="ARBA00023015"/>
    </source>
</evidence>
<evidence type="ECO:0000259" key="10">
    <source>
        <dbReference type="PROSITE" id="PS50110"/>
    </source>
</evidence>
<dbReference type="InterPro" id="IPR025662">
    <property type="entry name" value="Sigma_54_int_dom_ATP-bd_1"/>
</dbReference>
<evidence type="ECO:0000256" key="1">
    <source>
        <dbReference type="ARBA" id="ARBA00009677"/>
    </source>
</evidence>
<dbReference type="CDD" id="cd00009">
    <property type="entry name" value="AAA"/>
    <property type="match status" value="1"/>
</dbReference>
<dbReference type="PROSITE" id="PS50045">
    <property type="entry name" value="SIGMA54_INTERACT_4"/>
    <property type="match status" value="1"/>
</dbReference>
<dbReference type="InterPro" id="IPR025944">
    <property type="entry name" value="Sigma_54_int_dom_CS"/>
</dbReference>
<feature type="compositionally biased region" description="Polar residues" evidence="8">
    <location>
        <begin position="496"/>
        <end position="509"/>
    </location>
</feature>
<evidence type="ECO:0000256" key="5">
    <source>
        <dbReference type="ARBA" id="ARBA00023125"/>
    </source>
</evidence>
<protein>
    <submittedName>
        <fullName evidence="13">Transcriptional regulatory protein ZraR</fullName>
    </submittedName>
</protein>
<dbReference type="SUPFAM" id="SSF52172">
    <property type="entry name" value="CheY-like"/>
    <property type="match status" value="1"/>
</dbReference>
<dbReference type="InterPro" id="IPR058031">
    <property type="entry name" value="AAA_lid_NorR"/>
</dbReference>
<dbReference type="InterPro" id="IPR010930">
    <property type="entry name" value="Flg_bb/hook_C_dom"/>
</dbReference>
<keyword evidence="14" id="KW-1185">Reference proteome</keyword>
<evidence type="ECO:0000313" key="11">
    <source>
        <dbReference type="EMBL" id="CAI3971686.1"/>
    </source>
</evidence>
<dbReference type="OrthoDB" id="449244at2759"/>
<dbReference type="InterPro" id="IPR006299">
    <property type="entry name" value="FlgC"/>
</dbReference>
<keyword evidence="3" id="KW-0067">ATP-binding</keyword>
<evidence type="ECO:0000256" key="8">
    <source>
        <dbReference type="SAM" id="MobiDB-lite"/>
    </source>
</evidence>
<dbReference type="InterPro" id="IPR011006">
    <property type="entry name" value="CheY-like_superfamily"/>
</dbReference>
<evidence type="ECO:0000259" key="9">
    <source>
        <dbReference type="PROSITE" id="PS50045"/>
    </source>
</evidence>
<organism evidence="11">
    <name type="scientific">Cladocopium goreaui</name>
    <dbReference type="NCBI Taxonomy" id="2562237"/>
    <lineage>
        <taxon>Eukaryota</taxon>
        <taxon>Sar</taxon>
        <taxon>Alveolata</taxon>
        <taxon>Dinophyceae</taxon>
        <taxon>Suessiales</taxon>
        <taxon>Symbiodiniaceae</taxon>
        <taxon>Cladocopium</taxon>
    </lineage>
</organism>
<dbReference type="PRINTS" id="PR01590">
    <property type="entry name" value="HTHFIS"/>
</dbReference>
<dbReference type="SMART" id="SM00382">
    <property type="entry name" value="AAA"/>
    <property type="match status" value="1"/>
</dbReference>
<dbReference type="InterPro" id="IPR003593">
    <property type="entry name" value="AAA+_ATPase"/>
</dbReference>
<dbReference type="AlphaFoldDB" id="A0A9P1BE31"/>